<evidence type="ECO:0000256" key="1">
    <source>
        <dbReference type="ARBA" id="ARBA00004245"/>
    </source>
</evidence>
<gene>
    <name evidence="13" type="ORF">YQE_06157</name>
</gene>
<comment type="similarity">
    <text evidence="8">Belongs to the TRAFAC class myosin-kinesin ATPase superfamily. Kinesin family. KIN-8 subfamily.</text>
</comment>
<feature type="compositionally biased region" description="Basic and acidic residues" evidence="12">
    <location>
        <begin position="707"/>
        <end position="718"/>
    </location>
</feature>
<keyword evidence="6 9" id="KW-0505">Motor protein</keyword>
<dbReference type="PANTHER" id="PTHR47968">
    <property type="entry name" value="CENTROMERE PROTEIN E"/>
    <property type="match status" value="1"/>
</dbReference>
<keyword evidence="5 11" id="KW-0175">Coiled coil</keyword>
<dbReference type="SMART" id="SM00129">
    <property type="entry name" value="KISc"/>
    <property type="match status" value="1"/>
</dbReference>
<feature type="binding site" evidence="9">
    <location>
        <begin position="148"/>
        <end position="155"/>
    </location>
    <ligand>
        <name>ATP</name>
        <dbReference type="ChEBI" id="CHEBI:30616"/>
    </ligand>
</feature>
<feature type="region of interest" description="Disordered" evidence="12">
    <location>
        <begin position="1"/>
        <end position="21"/>
    </location>
</feature>
<evidence type="ECO:0000256" key="6">
    <source>
        <dbReference type="ARBA" id="ARBA00023175"/>
    </source>
</evidence>
<feature type="compositionally biased region" description="Polar residues" evidence="12">
    <location>
        <begin position="1"/>
        <end position="16"/>
    </location>
</feature>
<dbReference type="CDD" id="cd01370">
    <property type="entry name" value="KISc_KIP3_like"/>
    <property type="match status" value="1"/>
</dbReference>
<feature type="coiled-coil region" evidence="11">
    <location>
        <begin position="459"/>
        <end position="486"/>
    </location>
</feature>
<dbReference type="InterPro" id="IPR036961">
    <property type="entry name" value="Kinesin_motor_dom_sf"/>
</dbReference>
<sequence length="834" mass="93706">MVRSKNIPNTPRQGGSVNRRLSGKVVKILSRPVSGTPSSVSAGCNIKVVVRVRPPNAKEQESNQRHIIRFMDDKSLIFDPKEDEVPFFYHGVPQKTRDLLKKEKKDIALAYDRVFDFASTNVEVFDSSTKSLIQVLMDGCNCSVFAYGATGAGKTFTMIGNPESPGITYLTMEELFIHKEKLSVEREFELMVTYIEVYNELVKDLLNPGSILNLREDSKYGVMIPGVKVHKIKSPEELFSLLEQGNKRRTQHPTDANAESSRSHAVFQVYIQMTIKANREIRRAKLSMIDLAGSERGSATGFVGARFKEGANINKSLLALGNCINSLADGLRHVPYRDSKLTRLLKDSLGGNCHTIMIANVSPSSIHYDDTYNTLKYATRAKNIKSIIKKNIVNAELHADKYIKMVDDLQSENAQLKSELATLKKQYEELQTKFTQVSNGDICAVDNCNSQDAGQENIAAGLLQGNQELKKQNAALENVIGGLSTREASTQQIDPKLLQNYQALVQEKKDLMDSEFQLRSGELVMSLKRELKQDTQERLSVFYLDTPTKDDRRRKLIEQVQRSEKKEQTTNVALCQNRKLQDKSDENLQECLDRNPELVKIHELSILELEKLRLTYDRDLEQKRHRVLLDDHHDKCQLIAQMTNLMKQLFLSVGGRADAPVAIIRKYEELVAIFEGKKSLTWGDGKSADELDSGLSSTTSVNENAEEQNRATKRKIESETPVRLDSTFVCNTGASSSTTEVPTVLTPINTLMVVKGSKSPAVKRLATVAPLKSRFTVPKRPLLTGTQNHISPKGKFMPKGRDAYRFTTKASIRPDSKRELTNVRKGKLNIKQLK</sequence>
<dbReference type="InterPro" id="IPR027640">
    <property type="entry name" value="Kinesin-like_fam"/>
</dbReference>
<dbReference type="GO" id="GO:0005874">
    <property type="term" value="C:microtubule"/>
    <property type="evidence" value="ECO:0007669"/>
    <property type="project" value="UniProtKB-KW"/>
</dbReference>
<dbReference type="GO" id="GO:0007018">
    <property type="term" value="P:microtubule-based movement"/>
    <property type="evidence" value="ECO:0007669"/>
    <property type="project" value="InterPro"/>
</dbReference>
<feature type="compositionally biased region" description="Polar residues" evidence="12">
    <location>
        <begin position="694"/>
        <end position="703"/>
    </location>
</feature>
<name>N6U9K5_DENPD</name>
<feature type="region of interest" description="Disordered" evidence="12">
    <location>
        <begin position="691"/>
        <end position="718"/>
    </location>
</feature>
<dbReference type="GO" id="GO:0008017">
    <property type="term" value="F:microtubule binding"/>
    <property type="evidence" value="ECO:0007669"/>
    <property type="project" value="InterPro"/>
</dbReference>
<dbReference type="PANTHER" id="PTHR47968:SF65">
    <property type="entry name" value="KINESIN MOTOR DOMAIN-CONTAINING PROTEIN"/>
    <property type="match status" value="1"/>
</dbReference>
<evidence type="ECO:0000256" key="12">
    <source>
        <dbReference type="SAM" id="MobiDB-lite"/>
    </source>
</evidence>
<dbReference type="HOGENOM" id="CLU_340468_0_0_1"/>
<evidence type="ECO:0000256" key="3">
    <source>
        <dbReference type="ARBA" id="ARBA00022741"/>
    </source>
</evidence>
<evidence type="ECO:0000256" key="7">
    <source>
        <dbReference type="ARBA" id="ARBA00023212"/>
    </source>
</evidence>
<evidence type="ECO:0000256" key="10">
    <source>
        <dbReference type="RuleBase" id="RU000394"/>
    </source>
</evidence>
<protein>
    <recommendedName>
        <fullName evidence="10">Kinesin-like protein</fullName>
    </recommendedName>
</protein>
<evidence type="ECO:0000256" key="11">
    <source>
        <dbReference type="SAM" id="Coils"/>
    </source>
</evidence>
<accession>N6U9K5</accession>
<keyword evidence="7" id="KW-0963">Cytoplasm</keyword>
<comment type="subcellular location">
    <subcellularLocation>
        <location evidence="1">Cytoplasm</location>
        <location evidence="1">Cytoskeleton</location>
    </subcellularLocation>
</comment>
<proteinExistence type="inferred from homology"/>
<dbReference type="PROSITE" id="PS00411">
    <property type="entry name" value="KINESIN_MOTOR_1"/>
    <property type="match status" value="1"/>
</dbReference>
<evidence type="ECO:0000256" key="5">
    <source>
        <dbReference type="ARBA" id="ARBA00023054"/>
    </source>
</evidence>
<dbReference type="PROSITE" id="PS50067">
    <property type="entry name" value="KINESIN_MOTOR_2"/>
    <property type="match status" value="1"/>
</dbReference>
<keyword evidence="4 9" id="KW-0067">ATP-binding</keyword>
<organism evidence="13">
    <name type="scientific">Dendroctonus ponderosae</name>
    <name type="common">Mountain pine beetle</name>
    <dbReference type="NCBI Taxonomy" id="77166"/>
    <lineage>
        <taxon>Eukaryota</taxon>
        <taxon>Metazoa</taxon>
        <taxon>Ecdysozoa</taxon>
        <taxon>Arthropoda</taxon>
        <taxon>Hexapoda</taxon>
        <taxon>Insecta</taxon>
        <taxon>Pterygota</taxon>
        <taxon>Neoptera</taxon>
        <taxon>Endopterygota</taxon>
        <taxon>Coleoptera</taxon>
        <taxon>Polyphaga</taxon>
        <taxon>Cucujiformia</taxon>
        <taxon>Curculionidae</taxon>
        <taxon>Scolytinae</taxon>
        <taxon>Dendroctonus</taxon>
    </lineage>
</organism>
<evidence type="ECO:0000256" key="8">
    <source>
        <dbReference type="ARBA" id="ARBA00060769"/>
    </source>
</evidence>
<dbReference type="SUPFAM" id="SSF52540">
    <property type="entry name" value="P-loop containing nucleoside triphosphate hydrolases"/>
    <property type="match status" value="1"/>
</dbReference>
<dbReference type="OrthoDB" id="3176171at2759"/>
<dbReference type="GO" id="GO:0003777">
    <property type="term" value="F:microtubule motor activity"/>
    <property type="evidence" value="ECO:0007669"/>
    <property type="project" value="InterPro"/>
</dbReference>
<dbReference type="FunFam" id="3.40.850.10:FF:000054">
    <property type="entry name" value="Kinesin-like protein"/>
    <property type="match status" value="1"/>
</dbReference>
<dbReference type="InterPro" id="IPR019821">
    <property type="entry name" value="Kinesin_motor_CS"/>
</dbReference>
<evidence type="ECO:0000313" key="13">
    <source>
        <dbReference type="EMBL" id="ENN77331.1"/>
    </source>
</evidence>
<evidence type="ECO:0000256" key="2">
    <source>
        <dbReference type="ARBA" id="ARBA00022701"/>
    </source>
</evidence>
<dbReference type="Gene3D" id="3.40.850.10">
    <property type="entry name" value="Kinesin motor domain"/>
    <property type="match status" value="1"/>
</dbReference>
<dbReference type="PRINTS" id="PR00380">
    <property type="entry name" value="KINESINHEAVY"/>
</dbReference>
<dbReference type="AlphaFoldDB" id="N6U9K5"/>
<evidence type="ECO:0000256" key="9">
    <source>
        <dbReference type="PROSITE-ProRule" id="PRU00283"/>
    </source>
</evidence>
<dbReference type="GO" id="GO:0005524">
    <property type="term" value="F:ATP binding"/>
    <property type="evidence" value="ECO:0007669"/>
    <property type="project" value="UniProtKB-UniRule"/>
</dbReference>
<feature type="coiled-coil region" evidence="11">
    <location>
        <begin position="399"/>
        <end position="433"/>
    </location>
</feature>
<keyword evidence="2 10" id="KW-0493">Microtubule</keyword>
<dbReference type="InterPro" id="IPR001752">
    <property type="entry name" value="Kinesin_motor_dom"/>
</dbReference>
<evidence type="ECO:0000256" key="4">
    <source>
        <dbReference type="ARBA" id="ARBA00022840"/>
    </source>
</evidence>
<feature type="non-terminal residue" evidence="13">
    <location>
        <position position="1"/>
    </location>
</feature>
<dbReference type="EMBL" id="KB740948">
    <property type="protein sequence ID" value="ENN77331.1"/>
    <property type="molecule type" value="Genomic_DNA"/>
</dbReference>
<keyword evidence="3 9" id="KW-0547">Nucleotide-binding</keyword>
<keyword evidence="7" id="KW-0206">Cytoskeleton</keyword>
<dbReference type="InterPro" id="IPR027417">
    <property type="entry name" value="P-loop_NTPase"/>
</dbReference>
<reference evidence="13" key="1">
    <citation type="journal article" date="2013" name="Genome Biol.">
        <title>Draft genome of the mountain pine beetle, Dendroctonus ponderosae Hopkins, a major forest pest.</title>
        <authorList>
            <person name="Keeling C.I."/>
            <person name="Yuen M.M."/>
            <person name="Liao N.Y."/>
            <person name="Docking T.R."/>
            <person name="Chan S.K."/>
            <person name="Taylor G.A."/>
            <person name="Palmquist D.L."/>
            <person name="Jackman S.D."/>
            <person name="Nguyen A."/>
            <person name="Li M."/>
            <person name="Henderson H."/>
            <person name="Janes J.K."/>
            <person name="Zhao Y."/>
            <person name="Pandoh P."/>
            <person name="Moore R."/>
            <person name="Sperling F.A."/>
            <person name="Huber D.P."/>
            <person name="Birol I."/>
            <person name="Jones S.J."/>
            <person name="Bohlmann J."/>
        </authorList>
    </citation>
    <scope>NUCLEOTIDE SEQUENCE</scope>
</reference>
<dbReference type="Pfam" id="PF00225">
    <property type="entry name" value="Kinesin"/>
    <property type="match status" value="1"/>
</dbReference>